<feature type="non-terminal residue" evidence="1">
    <location>
        <position position="65"/>
    </location>
</feature>
<accession>A0A9W9YH15</accession>
<evidence type="ECO:0000313" key="1">
    <source>
        <dbReference type="EMBL" id="KAJ7347640.1"/>
    </source>
</evidence>
<dbReference type="AlphaFoldDB" id="A0A9W9YH15"/>
<keyword evidence="2" id="KW-1185">Reference proteome</keyword>
<proteinExistence type="predicted"/>
<gene>
    <name evidence="1" type="ORF">OS493_039853</name>
</gene>
<reference evidence="1" key="1">
    <citation type="submission" date="2023-01" db="EMBL/GenBank/DDBJ databases">
        <title>Genome assembly of the deep-sea coral Lophelia pertusa.</title>
        <authorList>
            <person name="Herrera S."/>
            <person name="Cordes E."/>
        </authorList>
    </citation>
    <scope>NUCLEOTIDE SEQUENCE</scope>
    <source>
        <strain evidence="1">USNM1676648</strain>
        <tissue evidence="1">Polyp</tissue>
    </source>
</reference>
<name>A0A9W9YH15_9CNID</name>
<comment type="caution">
    <text evidence="1">The sequence shown here is derived from an EMBL/GenBank/DDBJ whole genome shotgun (WGS) entry which is preliminary data.</text>
</comment>
<sequence length="65" mass="7784">MIMRMPVMIVTKKFEKSDLFLETRAVMFKALSEVSRFFIRTLTTKSKEKTFFRDADEGEFLRPRT</sequence>
<dbReference type="Proteomes" id="UP001163046">
    <property type="component" value="Unassembled WGS sequence"/>
</dbReference>
<evidence type="ECO:0000313" key="2">
    <source>
        <dbReference type="Proteomes" id="UP001163046"/>
    </source>
</evidence>
<dbReference type="EMBL" id="MU827549">
    <property type="protein sequence ID" value="KAJ7347640.1"/>
    <property type="molecule type" value="Genomic_DNA"/>
</dbReference>
<organism evidence="1 2">
    <name type="scientific">Desmophyllum pertusum</name>
    <dbReference type="NCBI Taxonomy" id="174260"/>
    <lineage>
        <taxon>Eukaryota</taxon>
        <taxon>Metazoa</taxon>
        <taxon>Cnidaria</taxon>
        <taxon>Anthozoa</taxon>
        <taxon>Hexacorallia</taxon>
        <taxon>Scleractinia</taxon>
        <taxon>Caryophylliina</taxon>
        <taxon>Caryophylliidae</taxon>
        <taxon>Desmophyllum</taxon>
    </lineage>
</organism>
<protein>
    <submittedName>
        <fullName evidence="1">Uncharacterized protein</fullName>
    </submittedName>
</protein>